<proteinExistence type="predicted"/>
<reference evidence="1" key="1">
    <citation type="submission" date="2014-09" db="EMBL/GenBank/DDBJ databases">
        <authorList>
            <person name="Magalhaes I.L.F."/>
            <person name="Oliveira U."/>
            <person name="Santos F.R."/>
            <person name="Vidigal T.H.D.A."/>
            <person name="Brescovit A.D."/>
            <person name="Santos A.J."/>
        </authorList>
    </citation>
    <scope>NUCLEOTIDE SEQUENCE</scope>
    <source>
        <tissue evidence="1">Shoot tissue taken approximately 20 cm above the soil surface</tissue>
    </source>
</reference>
<dbReference type="AlphaFoldDB" id="A0A0A9BAD9"/>
<accession>A0A0A9BAD9</accession>
<sequence>MASSINSRTFWSWPRLATGLPRRSKISRSKLRRWGTGIKDTGVTRLS</sequence>
<name>A0A0A9BAD9_ARUDO</name>
<protein>
    <submittedName>
        <fullName evidence="1">Uncharacterized protein</fullName>
    </submittedName>
</protein>
<dbReference type="EMBL" id="GBRH01236946">
    <property type="protein sequence ID" value="JAD60949.1"/>
    <property type="molecule type" value="Transcribed_RNA"/>
</dbReference>
<reference evidence="1" key="2">
    <citation type="journal article" date="2015" name="Data Brief">
        <title>Shoot transcriptome of the giant reed, Arundo donax.</title>
        <authorList>
            <person name="Barrero R.A."/>
            <person name="Guerrero F.D."/>
            <person name="Moolhuijzen P."/>
            <person name="Goolsby J.A."/>
            <person name="Tidwell J."/>
            <person name="Bellgard S.E."/>
            <person name="Bellgard M.I."/>
        </authorList>
    </citation>
    <scope>NUCLEOTIDE SEQUENCE</scope>
    <source>
        <tissue evidence="1">Shoot tissue taken approximately 20 cm above the soil surface</tissue>
    </source>
</reference>
<evidence type="ECO:0000313" key="1">
    <source>
        <dbReference type="EMBL" id="JAD60949.1"/>
    </source>
</evidence>
<organism evidence="1">
    <name type="scientific">Arundo donax</name>
    <name type="common">Giant reed</name>
    <name type="synonym">Donax arundinaceus</name>
    <dbReference type="NCBI Taxonomy" id="35708"/>
    <lineage>
        <taxon>Eukaryota</taxon>
        <taxon>Viridiplantae</taxon>
        <taxon>Streptophyta</taxon>
        <taxon>Embryophyta</taxon>
        <taxon>Tracheophyta</taxon>
        <taxon>Spermatophyta</taxon>
        <taxon>Magnoliopsida</taxon>
        <taxon>Liliopsida</taxon>
        <taxon>Poales</taxon>
        <taxon>Poaceae</taxon>
        <taxon>PACMAD clade</taxon>
        <taxon>Arundinoideae</taxon>
        <taxon>Arundineae</taxon>
        <taxon>Arundo</taxon>
    </lineage>
</organism>